<organism evidence="2 3">
    <name type="scientific">Vibrio ouci</name>
    <dbReference type="NCBI Taxonomy" id="2499078"/>
    <lineage>
        <taxon>Bacteria</taxon>
        <taxon>Pseudomonadati</taxon>
        <taxon>Pseudomonadota</taxon>
        <taxon>Gammaproteobacteria</taxon>
        <taxon>Vibrionales</taxon>
        <taxon>Vibrionaceae</taxon>
        <taxon>Vibrio</taxon>
    </lineage>
</organism>
<gene>
    <name evidence="2" type="ORF">ELS82_18250</name>
</gene>
<dbReference type="EMBL" id="SATR01000033">
    <property type="protein sequence ID" value="TFH90192.1"/>
    <property type="molecule type" value="Genomic_DNA"/>
</dbReference>
<name>A0A4Y8WBB4_9VIBR</name>
<evidence type="ECO:0000313" key="2">
    <source>
        <dbReference type="EMBL" id="TFH90192.1"/>
    </source>
</evidence>
<accession>A0A4Y8WBB4</accession>
<reference evidence="2 3" key="1">
    <citation type="submission" date="2019-01" db="EMBL/GenBank/DDBJ databases">
        <title>Vibrio BEI176 sp. nov, a marine bacterium isolated from China: eastern marignal seas.</title>
        <authorList>
            <person name="Li B."/>
        </authorList>
    </citation>
    <scope>NUCLEOTIDE SEQUENCE [LARGE SCALE GENOMIC DNA]</scope>
    <source>
        <strain evidence="2 3">BEI176</strain>
    </source>
</reference>
<feature type="transmembrane region" description="Helical" evidence="1">
    <location>
        <begin position="6"/>
        <end position="24"/>
    </location>
</feature>
<dbReference type="AlphaFoldDB" id="A0A4Y8WBB4"/>
<evidence type="ECO:0000313" key="3">
    <source>
        <dbReference type="Proteomes" id="UP000297753"/>
    </source>
</evidence>
<comment type="caution">
    <text evidence="2">The sequence shown here is derived from an EMBL/GenBank/DDBJ whole genome shotgun (WGS) entry which is preliminary data.</text>
</comment>
<protein>
    <submittedName>
        <fullName evidence="2">Uncharacterized protein</fullName>
    </submittedName>
</protein>
<sequence>MNNPKVFTLILIFTFVLLIVVLKLRPEKQSVTIRATVISQTLTQSLDGHRRFVNVVTEDQQQFLIPTDPKLDCPKGSVVLLESKQSLSSTLTSYQLIQCLAGATK</sequence>
<keyword evidence="3" id="KW-1185">Reference proteome</keyword>
<dbReference type="RefSeq" id="WP_134836745.1">
    <property type="nucleotide sequence ID" value="NZ_SATR01000033.1"/>
</dbReference>
<dbReference type="Proteomes" id="UP000297753">
    <property type="component" value="Unassembled WGS sequence"/>
</dbReference>
<keyword evidence="1" id="KW-0812">Transmembrane</keyword>
<keyword evidence="1" id="KW-0472">Membrane</keyword>
<keyword evidence="1" id="KW-1133">Transmembrane helix</keyword>
<proteinExistence type="predicted"/>
<dbReference type="OrthoDB" id="5906577at2"/>
<evidence type="ECO:0000256" key="1">
    <source>
        <dbReference type="SAM" id="Phobius"/>
    </source>
</evidence>